<dbReference type="GO" id="GO:0016787">
    <property type="term" value="F:hydrolase activity"/>
    <property type="evidence" value="ECO:0007669"/>
    <property type="project" value="UniProtKB-KW"/>
</dbReference>
<dbReference type="PANTHER" id="PTHR37471">
    <property type="entry name" value="UNNAMED PRODUCT"/>
    <property type="match status" value="1"/>
</dbReference>
<dbReference type="Gene3D" id="3.40.50.1820">
    <property type="entry name" value="alpha/beta hydrolase"/>
    <property type="match status" value="1"/>
</dbReference>
<dbReference type="SUPFAM" id="SSF53474">
    <property type="entry name" value="alpha/beta-Hydrolases"/>
    <property type="match status" value="1"/>
</dbReference>
<dbReference type="EMBL" id="KQ964425">
    <property type="protein sequence ID" value="KXN74293.1"/>
    <property type="molecule type" value="Genomic_DNA"/>
</dbReference>
<organism evidence="1 2">
    <name type="scientific">Conidiobolus coronatus (strain ATCC 28846 / CBS 209.66 / NRRL 28638)</name>
    <name type="common">Delacroixia coronata</name>
    <dbReference type="NCBI Taxonomy" id="796925"/>
    <lineage>
        <taxon>Eukaryota</taxon>
        <taxon>Fungi</taxon>
        <taxon>Fungi incertae sedis</taxon>
        <taxon>Zoopagomycota</taxon>
        <taxon>Entomophthoromycotina</taxon>
        <taxon>Entomophthoromycetes</taxon>
        <taxon>Entomophthorales</taxon>
        <taxon>Ancylistaceae</taxon>
        <taxon>Conidiobolus</taxon>
    </lineage>
</organism>
<dbReference type="Proteomes" id="UP000070444">
    <property type="component" value="Unassembled WGS sequence"/>
</dbReference>
<dbReference type="OrthoDB" id="6431331at2759"/>
<evidence type="ECO:0000313" key="2">
    <source>
        <dbReference type="Proteomes" id="UP000070444"/>
    </source>
</evidence>
<dbReference type="InterPro" id="IPR029058">
    <property type="entry name" value="AB_hydrolase_fold"/>
</dbReference>
<name>A0A137PH12_CONC2</name>
<reference evidence="1 2" key="1">
    <citation type="journal article" date="2015" name="Genome Biol. Evol.">
        <title>Phylogenomic analyses indicate that early fungi evolved digesting cell walls of algal ancestors of land plants.</title>
        <authorList>
            <person name="Chang Y."/>
            <person name="Wang S."/>
            <person name="Sekimoto S."/>
            <person name="Aerts A.L."/>
            <person name="Choi C."/>
            <person name="Clum A."/>
            <person name="LaButti K.M."/>
            <person name="Lindquist E.A."/>
            <person name="Yee Ngan C."/>
            <person name="Ohm R.A."/>
            <person name="Salamov A.A."/>
            <person name="Grigoriev I.V."/>
            <person name="Spatafora J.W."/>
            <person name="Berbee M.L."/>
        </authorList>
    </citation>
    <scope>NUCLEOTIDE SEQUENCE [LARGE SCALE GENOMIC DNA]</scope>
    <source>
        <strain evidence="1 2">NRRL 28638</strain>
    </source>
</reference>
<dbReference type="PANTHER" id="PTHR37471:SF1">
    <property type="entry name" value="AB HYDROLASE-1 DOMAIN-CONTAINING PROTEIN"/>
    <property type="match status" value="1"/>
</dbReference>
<dbReference type="AlphaFoldDB" id="A0A137PH12"/>
<dbReference type="STRING" id="796925.A0A137PH12"/>
<protein>
    <submittedName>
        <fullName evidence="1">Alpha/beta-hydrolase</fullName>
    </submittedName>
</protein>
<proteinExistence type="predicted"/>
<evidence type="ECO:0000313" key="1">
    <source>
        <dbReference type="EMBL" id="KXN74293.1"/>
    </source>
</evidence>
<gene>
    <name evidence="1" type="ORF">CONCODRAFT_76933</name>
</gene>
<sequence length="366" mass="42747">MSARSMLDSEYNFKGWLAMDTERMNTPDLNRNHVLDWIGWAVFGKSAIELEKEEIEEAEEYIVEAGLEKYLEVAPSKNQKTIRMFNQLPVPFQYIPLSAYIIVHLVKSLGGFILRFMGFIHSSVSGVNNISYWIRQNNKSKEPPIIFCHGVGIGPVMYTLFIHKLTKLHPDRTIVVLQLDYLSMGLVEKPVSRALHLAFFDSIFQKHKFTQADWICHSFGSFVMSTVASQRPHLVKNLTFIDPVCFNLLDPFLVYQVYSGPLTSISFQYILRYLVAYEFSVVRFFLRNFWWEEMVFFPDYLKNIKGQVKVYLSEDDLIVDHKTTTNFFNTYFNHDNFNYYTIESAPHGGCIWNFSLMDNLLNNLNY</sequence>
<keyword evidence="2" id="KW-1185">Reference proteome</keyword>
<keyword evidence="1" id="KW-0378">Hydrolase</keyword>
<accession>A0A137PH12</accession>